<dbReference type="STRING" id="283909.R7UC29"/>
<organism evidence="2">
    <name type="scientific">Capitella teleta</name>
    <name type="common">Polychaete worm</name>
    <dbReference type="NCBI Taxonomy" id="283909"/>
    <lineage>
        <taxon>Eukaryota</taxon>
        <taxon>Metazoa</taxon>
        <taxon>Spiralia</taxon>
        <taxon>Lophotrochozoa</taxon>
        <taxon>Annelida</taxon>
        <taxon>Polychaeta</taxon>
        <taxon>Sedentaria</taxon>
        <taxon>Scolecida</taxon>
        <taxon>Capitellidae</taxon>
        <taxon>Capitella</taxon>
    </lineage>
</organism>
<dbReference type="OMA" id="KEIHWIS"/>
<dbReference type="InterPro" id="IPR052654">
    <property type="entry name" value="CS_Sulfotransferase"/>
</dbReference>
<dbReference type="InterPro" id="IPR027417">
    <property type="entry name" value="P-loop_NTPase"/>
</dbReference>
<dbReference type="EnsemblMetazoa" id="CapteT156643">
    <property type="protein sequence ID" value="CapteP156643"/>
    <property type="gene ID" value="CapteG156643"/>
</dbReference>
<name>R7UC29_CAPTE</name>
<dbReference type="AlphaFoldDB" id="R7UC29"/>
<dbReference type="HOGENOM" id="CLU_017703_2_0_1"/>
<evidence type="ECO:0000313" key="3">
    <source>
        <dbReference type="EnsemblMetazoa" id="CapteP156643"/>
    </source>
</evidence>
<proteinExistence type="predicted"/>
<evidence type="ECO:0000313" key="4">
    <source>
        <dbReference type="Proteomes" id="UP000014760"/>
    </source>
</evidence>
<dbReference type="EMBL" id="KB303059">
    <property type="protein sequence ID" value="ELU03539.1"/>
    <property type="molecule type" value="Genomic_DNA"/>
</dbReference>
<evidence type="ECO:0000259" key="1">
    <source>
        <dbReference type="Pfam" id="PF00685"/>
    </source>
</evidence>
<reference evidence="4" key="1">
    <citation type="submission" date="2012-12" db="EMBL/GenBank/DDBJ databases">
        <authorList>
            <person name="Hellsten U."/>
            <person name="Grimwood J."/>
            <person name="Chapman J.A."/>
            <person name="Shapiro H."/>
            <person name="Aerts A."/>
            <person name="Otillar R.P."/>
            <person name="Terry A.Y."/>
            <person name="Boore J.L."/>
            <person name="Simakov O."/>
            <person name="Marletaz F."/>
            <person name="Cho S.-J."/>
            <person name="Edsinger-Gonzales E."/>
            <person name="Havlak P."/>
            <person name="Kuo D.-H."/>
            <person name="Larsson T."/>
            <person name="Lv J."/>
            <person name="Arendt D."/>
            <person name="Savage R."/>
            <person name="Osoegawa K."/>
            <person name="de Jong P."/>
            <person name="Lindberg D.R."/>
            <person name="Seaver E.C."/>
            <person name="Weisblat D.A."/>
            <person name="Putnam N.H."/>
            <person name="Grigoriev I.V."/>
            <person name="Rokhsar D.S."/>
        </authorList>
    </citation>
    <scope>NUCLEOTIDE SEQUENCE</scope>
    <source>
        <strain evidence="4">I ESC-2004</strain>
    </source>
</reference>
<dbReference type="Gene3D" id="3.40.50.300">
    <property type="entry name" value="P-loop containing nucleotide triphosphate hydrolases"/>
    <property type="match status" value="1"/>
</dbReference>
<reference evidence="3" key="3">
    <citation type="submission" date="2015-06" db="UniProtKB">
        <authorList>
            <consortium name="EnsemblMetazoa"/>
        </authorList>
    </citation>
    <scope>IDENTIFICATION</scope>
</reference>
<sequence length="401" mass="47265">MINFLPNYRNPCWFELVDIATAYKHNFFSTLESSPYLERYISSFNIMKGTLEQRIRKAKATGSRKTWRIRCLPYFYMIGTPRSGTTDLFSALTTHPLLMSGEYKEPTYWNRLRHPHPVKPWMTNPKIDNIDILETPREVEMELQGNFRGLNHYVESFDRQAEKIRVNDLEQTIEGGPPFHPAIFGDCSPSYIWDFDAWDELAVHEGHSYPTYTVADYIRNTTPKAKMIILLRNPVMRLYSEYKAFLTRQSKSPKLFHNKAIAAVIAFEDCASKNDFMHCLHNFTINTQPDFAPLRIRIGLYSKYIADWFKRFPRNQFYINTMEEYKENSEAVLKEIYEFLELDDLPESAYKELAKKKIVNSSGPDAEEMMPQTFNLLSNFYQPWNDELATLLNDDKYRWQS</sequence>
<dbReference type="OrthoDB" id="8068875at2759"/>
<dbReference type="PANTHER" id="PTHR15723">
    <property type="entry name" value="CARBOHYDRATE SULFOTRANSFERASE 15"/>
    <property type="match status" value="1"/>
</dbReference>
<dbReference type="InterPro" id="IPR000863">
    <property type="entry name" value="Sulfotransferase_dom"/>
</dbReference>
<dbReference type="Proteomes" id="UP000014760">
    <property type="component" value="Unassembled WGS sequence"/>
</dbReference>
<dbReference type="PANTHER" id="PTHR15723:SF0">
    <property type="entry name" value="CARBOHYDRATE SULFOTRANSFERASE 15"/>
    <property type="match status" value="1"/>
</dbReference>
<dbReference type="GO" id="GO:0019319">
    <property type="term" value="P:hexose biosynthetic process"/>
    <property type="evidence" value="ECO:0007669"/>
    <property type="project" value="TreeGrafter"/>
</dbReference>
<protein>
    <recommendedName>
        <fullName evidence="1">Sulfotransferase domain-containing protein</fullName>
    </recommendedName>
</protein>
<accession>R7UC29</accession>
<feature type="domain" description="Sulfotransferase" evidence="1">
    <location>
        <begin position="222"/>
        <end position="344"/>
    </location>
</feature>
<reference evidence="2 4" key="2">
    <citation type="journal article" date="2013" name="Nature">
        <title>Insights into bilaterian evolution from three spiralian genomes.</title>
        <authorList>
            <person name="Simakov O."/>
            <person name="Marletaz F."/>
            <person name="Cho S.J."/>
            <person name="Edsinger-Gonzales E."/>
            <person name="Havlak P."/>
            <person name="Hellsten U."/>
            <person name="Kuo D.H."/>
            <person name="Larsson T."/>
            <person name="Lv J."/>
            <person name="Arendt D."/>
            <person name="Savage R."/>
            <person name="Osoegawa K."/>
            <person name="de Jong P."/>
            <person name="Grimwood J."/>
            <person name="Chapman J.A."/>
            <person name="Shapiro H."/>
            <person name="Aerts A."/>
            <person name="Otillar R.P."/>
            <person name="Terry A.Y."/>
            <person name="Boore J.L."/>
            <person name="Grigoriev I.V."/>
            <person name="Lindberg D.R."/>
            <person name="Seaver E.C."/>
            <person name="Weisblat D.A."/>
            <person name="Putnam N.H."/>
            <person name="Rokhsar D.S."/>
        </authorList>
    </citation>
    <scope>NUCLEOTIDE SEQUENCE</scope>
    <source>
        <strain evidence="2 4">I ESC-2004</strain>
    </source>
</reference>
<dbReference type="GO" id="GO:0050659">
    <property type="term" value="F:N-acetylgalactosamine 4-sulfate 6-O-sulfotransferase activity"/>
    <property type="evidence" value="ECO:0007669"/>
    <property type="project" value="TreeGrafter"/>
</dbReference>
<dbReference type="Pfam" id="PF00685">
    <property type="entry name" value="Sulfotransfer_1"/>
    <property type="match status" value="1"/>
</dbReference>
<evidence type="ECO:0000313" key="2">
    <source>
        <dbReference type="EMBL" id="ELU03539.1"/>
    </source>
</evidence>
<dbReference type="SUPFAM" id="SSF52540">
    <property type="entry name" value="P-loop containing nucleoside triphosphate hydrolases"/>
    <property type="match status" value="1"/>
</dbReference>
<dbReference type="EMBL" id="AMQN01008419">
    <property type="status" value="NOT_ANNOTATED_CDS"/>
    <property type="molecule type" value="Genomic_DNA"/>
</dbReference>
<gene>
    <name evidence="2" type="ORF">CAPTEDRAFT_156643</name>
</gene>
<keyword evidence="4" id="KW-1185">Reference proteome</keyword>